<keyword evidence="3" id="KW-1185">Reference proteome</keyword>
<gene>
    <name evidence="2" type="ORF">EJ06DRAFT_530163</name>
</gene>
<evidence type="ECO:0000256" key="1">
    <source>
        <dbReference type="SAM" id="MobiDB-lite"/>
    </source>
</evidence>
<proteinExistence type="predicted"/>
<accession>A0A6G1HWF2</accession>
<evidence type="ECO:0000313" key="2">
    <source>
        <dbReference type="EMBL" id="KAF2400167.1"/>
    </source>
</evidence>
<sequence>MFCLLSNNSTDRKTVAKPSVTRQPKRESPEPPHSPKRQGNLLSEFGTSLPTNMGYDQASGR</sequence>
<organism evidence="2 3">
    <name type="scientific">Trichodelitschia bisporula</name>
    <dbReference type="NCBI Taxonomy" id="703511"/>
    <lineage>
        <taxon>Eukaryota</taxon>
        <taxon>Fungi</taxon>
        <taxon>Dikarya</taxon>
        <taxon>Ascomycota</taxon>
        <taxon>Pezizomycotina</taxon>
        <taxon>Dothideomycetes</taxon>
        <taxon>Dothideomycetes incertae sedis</taxon>
        <taxon>Phaeotrichales</taxon>
        <taxon>Phaeotrichaceae</taxon>
        <taxon>Trichodelitschia</taxon>
    </lineage>
</organism>
<dbReference type="EMBL" id="ML996695">
    <property type="protein sequence ID" value="KAF2400167.1"/>
    <property type="molecule type" value="Genomic_DNA"/>
</dbReference>
<evidence type="ECO:0000313" key="3">
    <source>
        <dbReference type="Proteomes" id="UP000799640"/>
    </source>
</evidence>
<dbReference type="Proteomes" id="UP000799640">
    <property type="component" value="Unassembled WGS sequence"/>
</dbReference>
<feature type="non-terminal residue" evidence="2">
    <location>
        <position position="1"/>
    </location>
</feature>
<name>A0A6G1HWF2_9PEZI</name>
<feature type="region of interest" description="Disordered" evidence="1">
    <location>
        <begin position="1"/>
        <end position="61"/>
    </location>
</feature>
<protein>
    <submittedName>
        <fullName evidence="2">Uncharacterized protein</fullName>
    </submittedName>
</protein>
<reference evidence="2" key="1">
    <citation type="journal article" date="2020" name="Stud. Mycol.">
        <title>101 Dothideomycetes genomes: a test case for predicting lifestyles and emergence of pathogens.</title>
        <authorList>
            <person name="Haridas S."/>
            <person name="Albert R."/>
            <person name="Binder M."/>
            <person name="Bloem J."/>
            <person name="Labutti K."/>
            <person name="Salamov A."/>
            <person name="Andreopoulos B."/>
            <person name="Baker S."/>
            <person name="Barry K."/>
            <person name="Bills G."/>
            <person name="Bluhm B."/>
            <person name="Cannon C."/>
            <person name="Castanera R."/>
            <person name="Culley D."/>
            <person name="Daum C."/>
            <person name="Ezra D."/>
            <person name="Gonzalez J."/>
            <person name="Henrissat B."/>
            <person name="Kuo A."/>
            <person name="Liang C."/>
            <person name="Lipzen A."/>
            <person name="Lutzoni F."/>
            <person name="Magnuson J."/>
            <person name="Mondo S."/>
            <person name="Nolan M."/>
            <person name="Ohm R."/>
            <person name="Pangilinan J."/>
            <person name="Park H.-J."/>
            <person name="Ramirez L."/>
            <person name="Alfaro M."/>
            <person name="Sun H."/>
            <person name="Tritt A."/>
            <person name="Yoshinaga Y."/>
            <person name="Zwiers L.-H."/>
            <person name="Turgeon B."/>
            <person name="Goodwin S."/>
            <person name="Spatafora J."/>
            <person name="Crous P."/>
            <person name="Grigoriev I."/>
        </authorList>
    </citation>
    <scope>NUCLEOTIDE SEQUENCE</scope>
    <source>
        <strain evidence="2">CBS 262.69</strain>
    </source>
</reference>
<dbReference type="AlphaFoldDB" id="A0A6G1HWF2"/>